<gene>
    <name evidence="8" type="ORF">RDB_LOCUS85813</name>
</gene>
<evidence type="ECO:0000256" key="3">
    <source>
        <dbReference type="ARBA" id="ARBA00022989"/>
    </source>
</evidence>
<feature type="compositionally biased region" description="Low complexity" evidence="6">
    <location>
        <begin position="807"/>
        <end position="823"/>
    </location>
</feature>
<dbReference type="GO" id="GO:0005886">
    <property type="term" value="C:plasma membrane"/>
    <property type="evidence" value="ECO:0007669"/>
    <property type="project" value="TreeGrafter"/>
</dbReference>
<dbReference type="PANTHER" id="PTHR30520:SF6">
    <property type="entry name" value="FORMATE_NITRATE FAMILY TRANSPORTER (EUROFUNG)"/>
    <property type="match status" value="1"/>
</dbReference>
<dbReference type="GO" id="GO:0015513">
    <property type="term" value="F:high-affinity secondary active nitrite transmembrane transporter activity"/>
    <property type="evidence" value="ECO:0007669"/>
    <property type="project" value="TreeGrafter"/>
</dbReference>
<reference evidence="8" key="1">
    <citation type="submission" date="2021-01" db="EMBL/GenBank/DDBJ databases">
        <authorList>
            <person name="Kaushik A."/>
        </authorList>
    </citation>
    <scope>NUCLEOTIDE SEQUENCE</scope>
    <source>
        <strain evidence="8">AG1-1A</strain>
    </source>
</reference>
<feature type="compositionally biased region" description="Low complexity" evidence="6">
    <location>
        <begin position="740"/>
        <end position="754"/>
    </location>
</feature>
<evidence type="ECO:0000313" key="9">
    <source>
        <dbReference type="Proteomes" id="UP000663840"/>
    </source>
</evidence>
<comment type="subcellular location">
    <subcellularLocation>
        <location evidence="1">Membrane</location>
        <topology evidence="1">Multi-pass membrane protein</topology>
    </subcellularLocation>
</comment>
<feature type="transmembrane region" description="Helical" evidence="7">
    <location>
        <begin position="117"/>
        <end position="144"/>
    </location>
</feature>
<feature type="transmembrane region" description="Helical" evidence="7">
    <location>
        <begin position="201"/>
        <end position="226"/>
    </location>
</feature>
<dbReference type="PANTHER" id="PTHR30520">
    <property type="entry name" value="FORMATE TRANSPORTER-RELATED"/>
    <property type="match status" value="1"/>
</dbReference>
<feature type="region of interest" description="Disordered" evidence="6">
    <location>
        <begin position="322"/>
        <end position="342"/>
    </location>
</feature>
<feature type="region of interest" description="Disordered" evidence="6">
    <location>
        <begin position="628"/>
        <end position="723"/>
    </location>
</feature>
<evidence type="ECO:0000256" key="7">
    <source>
        <dbReference type="SAM" id="Phobius"/>
    </source>
</evidence>
<dbReference type="Pfam" id="PF01226">
    <property type="entry name" value="Form_Nir_trans"/>
    <property type="match status" value="1"/>
</dbReference>
<feature type="region of interest" description="Disordered" evidence="6">
    <location>
        <begin position="414"/>
        <end position="498"/>
    </location>
</feature>
<keyword evidence="3 7" id="KW-1133">Transmembrane helix</keyword>
<feature type="transmembrane region" description="Helical" evidence="7">
    <location>
        <begin position="156"/>
        <end position="181"/>
    </location>
</feature>
<evidence type="ECO:0000256" key="2">
    <source>
        <dbReference type="ARBA" id="ARBA00022692"/>
    </source>
</evidence>
<evidence type="ECO:0000256" key="6">
    <source>
        <dbReference type="SAM" id="MobiDB-lite"/>
    </source>
</evidence>
<name>A0A8H3GEH8_9AGAM</name>
<feature type="compositionally biased region" description="Pro residues" evidence="6">
    <location>
        <begin position="473"/>
        <end position="483"/>
    </location>
</feature>
<dbReference type="AlphaFoldDB" id="A0A8H3GEH8"/>
<dbReference type="InterPro" id="IPR000292">
    <property type="entry name" value="For/NO2_transpt"/>
</dbReference>
<evidence type="ECO:0000256" key="4">
    <source>
        <dbReference type="ARBA" id="ARBA00023136"/>
    </source>
</evidence>
<keyword evidence="4 7" id="KW-0472">Membrane</keyword>
<sequence length="839" mass="88198">MLSTTDAHNKLAMAHNEHPTPSVDFYSSGTATPIGSNAVTPAPSSAAGMQNVSAVEAAILTTAKFRANRPVDQSFFLAVMAGIWVGFGGIAGLNAAGGIPVSVQTDWPIIPKFLTGAFFAFALHFIVIMGGELVTGTTLVFSIGWYNRAIPIRRSVINLVVVYIGNWCGCLIMAYFMAYLSDLFVGASYKQWMNSLVLGKVGHGWGVLFLRAIGANTMVCVAIAMFNACTDSAGKILVLWFPVITFVISGFEHCVANTRSIWLTKAFLRFSTSSKEKADQVHPAPPPHSLSLAGNCDLEIGPHLFPQTKIFFVQYRYRQPSAPTVTPTPVPPPSTPTATQHPPPITVSHELHAKVLAAAAKDPDLHHVLQLASQGLANVTQLRTLGTAIRAIEAGTYTSPTSIPPLSSASSSSLAAIASRSGQPQTSTAAQPRSTSALDSLSALAPVSASASLPRSNPTPTVPPKPTAATAPTPAPPTAPTPAPSTHVQTPPTRAMAPPALPTTAVLLEFAERSIDRWLLPTEYVLIDRRLNGDVHLSTFYPFDAYVPAGGTARSKPAHPITMRFLGASTEVWNALSRTCTVVAPSSVQAVLSEVITNVPQRSYLQYCIAPGALWEDIKTANPHAQSFLLPSKTPIPSTTSRQRRNNSAAGGGVLKKRKTDSGDGTAKPKAKGKEKAEPMSLAILTPAPTNRPAAVSDKPVIPSSNAPTASESQTPTPAVPTVSESIPKVATALVPSSNSTMPLPAPTASTPPLRAFSTTVSRPSPGNYSARIVHSSHSGRPAAYPNNATRSSPPPQHPALSNTTTLSQPQALSQLQQAGQPLNQHISADPPVSGGKSE</sequence>
<comment type="caution">
    <text evidence="8">The sequence shown here is derived from an EMBL/GenBank/DDBJ whole genome shotgun (WGS) entry which is preliminary data.</text>
</comment>
<evidence type="ECO:0000313" key="8">
    <source>
        <dbReference type="EMBL" id="CAE6446880.1"/>
    </source>
</evidence>
<dbReference type="InterPro" id="IPR023271">
    <property type="entry name" value="Aquaporin-like"/>
</dbReference>
<feature type="compositionally biased region" description="Pro residues" evidence="6">
    <location>
        <begin position="326"/>
        <end position="342"/>
    </location>
</feature>
<keyword evidence="2 7" id="KW-0812">Transmembrane</keyword>
<accession>A0A8H3GEH8</accession>
<feature type="compositionally biased region" description="Low complexity" evidence="6">
    <location>
        <begin position="434"/>
        <end position="453"/>
    </location>
</feature>
<proteinExistence type="inferred from homology"/>
<protein>
    <submittedName>
        <fullName evidence="8">Uncharacterized protein</fullName>
    </submittedName>
</protein>
<feature type="compositionally biased region" description="Polar residues" evidence="6">
    <location>
        <begin position="757"/>
        <end position="768"/>
    </location>
</feature>
<feature type="region of interest" description="Disordered" evidence="6">
    <location>
        <begin position="736"/>
        <end position="839"/>
    </location>
</feature>
<evidence type="ECO:0000256" key="1">
    <source>
        <dbReference type="ARBA" id="ARBA00004141"/>
    </source>
</evidence>
<dbReference type="Gene3D" id="1.20.1080.10">
    <property type="entry name" value="Glycerol uptake facilitator protein"/>
    <property type="match status" value="1"/>
</dbReference>
<dbReference type="Proteomes" id="UP000663840">
    <property type="component" value="Unassembled WGS sequence"/>
</dbReference>
<dbReference type="GO" id="GO:0015707">
    <property type="term" value="P:nitrite transport"/>
    <property type="evidence" value="ECO:0007669"/>
    <property type="project" value="TreeGrafter"/>
</dbReference>
<evidence type="ECO:0000256" key="5">
    <source>
        <dbReference type="ARBA" id="ARBA00049660"/>
    </source>
</evidence>
<dbReference type="EMBL" id="CAJMWR010002568">
    <property type="protein sequence ID" value="CAE6446880.1"/>
    <property type="molecule type" value="Genomic_DNA"/>
</dbReference>
<feature type="transmembrane region" description="Helical" evidence="7">
    <location>
        <begin position="233"/>
        <end position="251"/>
    </location>
</feature>
<feature type="compositionally biased region" description="Polar residues" evidence="6">
    <location>
        <begin position="703"/>
        <end position="717"/>
    </location>
</feature>
<feature type="compositionally biased region" description="Polar residues" evidence="6">
    <location>
        <begin position="420"/>
        <end position="433"/>
    </location>
</feature>
<comment type="similarity">
    <text evidence="5">Belongs to the FNT transporter (TC 1.A.16) family.</text>
</comment>
<feature type="compositionally biased region" description="Polar residues" evidence="6">
    <location>
        <begin position="635"/>
        <end position="649"/>
    </location>
</feature>
<feature type="transmembrane region" description="Helical" evidence="7">
    <location>
        <begin position="75"/>
        <end position="97"/>
    </location>
</feature>
<organism evidence="8 9">
    <name type="scientific">Rhizoctonia solani</name>
    <dbReference type="NCBI Taxonomy" id="456999"/>
    <lineage>
        <taxon>Eukaryota</taxon>
        <taxon>Fungi</taxon>
        <taxon>Dikarya</taxon>
        <taxon>Basidiomycota</taxon>
        <taxon>Agaricomycotina</taxon>
        <taxon>Agaricomycetes</taxon>
        <taxon>Cantharellales</taxon>
        <taxon>Ceratobasidiaceae</taxon>
        <taxon>Rhizoctonia</taxon>
    </lineage>
</organism>